<organism evidence="8 9">
    <name type="scientific">Megalops atlanticus</name>
    <name type="common">Tarpon</name>
    <name type="synonym">Clupea gigantea</name>
    <dbReference type="NCBI Taxonomy" id="7932"/>
    <lineage>
        <taxon>Eukaryota</taxon>
        <taxon>Metazoa</taxon>
        <taxon>Chordata</taxon>
        <taxon>Craniata</taxon>
        <taxon>Vertebrata</taxon>
        <taxon>Euteleostomi</taxon>
        <taxon>Actinopterygii</taxon>
        <taxon>Neopterygii</taxon>
        <taxon>Teleostei</taxon>
        <taxon>Elopiformes</taxon>
        <taxon>Megalopidae</taxon>
        <taxon>Megalops</taxon>
    </lineage>
</organism>
<dbReference type="InterPro" id="IPR001239">
    <property type="entry name" value="Prot_inh_Kazal-m"/>
</dbReference>
<evidence type="ECO:0000256" key="5">
    <source>
        <dbReference type="ARBA" id="ARBA00023157"/>
    </source>
</evidence>
<evidence type="ECO:0000313" key="8">
    <source>
        <dbReference type="EMBL" id="KAG7462104.1"/>
    </source>
</evidence>
<evidence type="ECO:0000259" key="7">
    <source>
        <dbReference type="PROSITE" id="PS51465"/>
    </source>
</evidence>
<keyword evidence="9" id="KW-1185">Reference proteome</keyword>
<dbReference type="Proteomes" id="UP001046870">
    <property type="component" value="Chromosome 17"/>
</dbReference>
<dbReference type="Pfam" id="PF00050">
    <property type="entry name" value="Kazal_1"/>
    <property type="match status" value="1"/>
</dbReference>
<keyword evidence="5" id="KW-1015">Disulfide bond</keyword>
<dbReference type="Gene3D" id="3.30.60.30">
    <property type="match status" value="1"/>
</dbReference>
<sequence>MATKALLLCMAVLLTADAKDKPGAYRRPWCGDIRKDQACPLNYSPVCGTDGVTYANECALCVQRLETKVDILIKKEGGC</sequence>
<dbReference type="InterPro" id="IPR051597">
    <property type="entry name" value="Bifunctional_prot_inhibitor"/>
</dbReference>
<keyword evidence="3" id="KW-0646">Protease inhibitor</keyword>
<keyword evidence="6" id="KW-0732">Signal</keyword>
<dbReference type="EMBL" id="JAFDVH010000017">
    <property type="protein sequence ID" value="KAG7462104.1"/>
    <property type="molecule type" value="Genomic_DNA"/>
</dbReference>
<comment type="caution">
    <text evidence="8">The sequence shown here is derived from an EMBL/GenBank/DDBJ whole genome shotgun (WGS) entry which is preliminary data.</text>
</comment>
<dbReference type="SUPFAM" id="SSF100895">
    <property type="entry name" value="Kazal-type serine protease inhibitors"/>
    <property type="match status" value="1"/>
</dbReference>
<gene>
    <name evidence="8" type="ORF">MATL_G00199040</name>
</gene>
<dbReference type="PRINTS" id="PR00290">
    <property type="entry name" value="KAZALINHBTR"/>
</dbReference>
<protein>
    <recommendedName>
        <fullName evidence="7">Kazal-like domain-containing protein</fullName>
    </recommendedName>
</protein>
<dbReference type="CDD" id="cd01327">
    <property type="entry name" value="KAZAL_PSTI"/>
    <property type="match status" value="1"/>
</dbReference>
<keyword evidence="4" id="KW-0722">Serine protease inhibitor</keyword>
<dbReference type="GO" id="GO:0004867">
    <property type="term" value="F:serine-type endopeptidase inhibitor activity"/>
    <property type="evidence" value="ECO:0007669"/>
    <property type="project" value="UniProtKB-KW"/>
</dbReference>
<dbReference type="InterPro" id="IPR036058">
    <property type="entry name" value="Kazal_dom_sf"/>
</dbReference>
<evidence type="ECO:0000256" key="2">
    <source>
        <dbReference type="ARBA" id="ARBA00022525"/>
    </source>
</evidence>
<feature type="signal peptide" evidence="6">
    <location>
        <begin position="1"/>
        <end position="18"/>
    </location>
</feature>
<dbReference type="PROSITE" id="PS51465">
    <property type="entry name" value="KAZAL_2"/>
    <property type="match status" value="1"/>
</dbReference>
<evidence type="ECO:0000256" key="6">
    <source>
        <dbReference type="SAM" id="SignalP"/>
    </source>
</evidence>
<evidence type="ECO:0000313" key="9">
    <source>
        <dbReference type="Proteomes" id="UP001046870"/>
    </source>
</evidence>
<accession>A0A9D3PK49</accession>
<comment type="subcellular location">
    <subcellularLocation>
        <location evidence="1">Secreted</location>
    </subcellularLocation>
</comment>
<name>A0A9D3PK49_MEGAT</name>
<dbReference type="PROSITE" id="PS00282">
    <property type="entry name" value="KAZAL_1"/>
    <property type="match status" value="1"/>
</dbReference>
<reference evidence="8" key="1">
    <citation type="submission" date="2021-01" db="EMBL/GenBank/DDBJ databases">
        <authorList>
            <person name="Zahm M."/>
            <person name="Roques C."/>
            <person name="Cabau C."/>
            <person name="Klopp C."/>
            <person name="Donnadieu C."/>
            <person name="Jouanno E."/>
            <person name="Lampietro C."/>
            <person name="Louis A."/>
            <person name="Herpin A."/>
            <person name="Echchiki A."/>
            <person name="Berthelot C."/>
            <person name="Parey E."/>
            <person name="Roest-Crollius H."/>
            <person name="Braasch I."/>
            <person name="Postlethwait J."/>
            <person name="Bobe J."/>
            <person name="Montfort J."/>
            <person name="Bouchez O."/>
            <person name="Begum T."/>
            <person name="Mejri S."/>
            <person name="Adams A."/>
            <person name="Chen W.-J."/>
            <person name="Guiguen Y."/>
        </authorList>
    </citation>
    <scope>NUCLEOTIDE SEQUENCE</scope>
    <source>
        <strain evidence="8">YG-15Mar2019-1</strain>
        <tissue evidence="8">Brain</tissue>
    </source>
</reference>
<evidence type="ECO:0000256" key="1">
    <source>
        <dbReference type="ARBA" id="ARBA00004613"/>
    </source>
</evidence>
<dbReference type="OrthoDB" id="126772at2759"/>
<dbReference type="AlphaFoldDB" id="A0A9D3PK49"/>
<dbReference type="SMART" id="SM00280">
    <property type="entry name" value="KAZAL"/>
    <property type="match status" value="1"/>
</dbReference>
<dbReference type="PANTHER" id="PTHR47729">
    <property type="entry name" value="SERINE PEPTIDASE INHIBITOR, KAZAL TYPE 2, TANDEM DUPLICATE 1-RELATED"/>
    <property type="match status" value="1"/>
</dbReference>
<dbReference type="GO" id="GO:0005576">
    <property type="term" value="C:extracellular region"/>
    <property type="evidence" value="ECO:0007669"/>
    <property type="project" value="UniProtKB-SubCell"/>
</dbReference>
<evidence type="ECO:0000256" key="3">
    <source>
        <dbReference type="ARBA" id="ARBA00022690"/>
    </source>
</evidence>
<proteinExistence type="predicted"/>
<feature type="domain" description="Kazal-like" evidence="7">
    <location>
        <begin position="24"/>
        <end position="79"/>
    </location>
</feature>
<keyword evidence="2" id="KW-0964">Secreted</keyword>
<dbReference type="InterPro" id="IPR002350">
    <property type="entry name" value="Kazal_dom"/>
</dbReference>
<feature type="chain" id="PRO_5038383903" description="Kazal-like domain-containing protein" evidence="6">
    <location>
        <begin position="19"/>
        <end position="79"/>
    </location>
</feature>
<evidence type="ECO:0000256" key="4">
    <source>
        <dbReference type="ARBA" id="ARBA00022900"/>
    </source>
</evidence>
<dbReference type="PANTHER" id="PTHR47729:SF1">
    <property type="entry name" value="OVOMUCOID-LIKE-RELATED"/>
    <property type="match status" value="1"/>
</dbReference>